<dbReference type="EMBL" id="CAJZBQ010000047">
    <property type="protein sequence ID" value="CAG9329032.1"/>
    <property type="molecule type" value="Genomic_DNA"/>
</dbReference>
<dbReference type="InterPro" id="IPR050503">
    <property type="entry name" value="cAMP-dep_PK_reg_su-like"/>
</dbReference>
<evidence type="ECO:0000313" key="3">
    <source>
        <dbReference type="Proteomes" id="UP001162131"/>
    </source>
</evidence>
<dbReference type="InterPro" id="IPR018488">
    <property type="entry name" value="cNMP-bd_CS"/>
</dbReference>
<evidence type="ECO:0000313" key="2">
    <source>
        <dbReference type="EMBL" id="CAG9329032.1"/>
    </source>
</evidence>
<dbReference type="InterPro" id="IPR000595">
    <property type="entry name" value="cNMP-bd_dom"/>
</dbReference>
<dbReference type="InterPro" id="IPR018490">
    <property type="entry name" value="cNMP-bd_dom_sf"/>
</dbReference>
<feature type="domain" description="Cyclic nucleotide-binding" evidence="1">
    <location>
        <begin position="92"/>
        <end position="209"/>
    </location>
</feature>
<dbReference type="Gene3D" id="2.60.120.10">
    <property type="entry name" value="Jelly Rolls"/>
    <property type="match status" value="2"/>
</dbReference>
<dbReference type="GO" id="GO:0004862">
    <property type="term" value="F:cAMP-dependent protein kinase inhibitor activity"/>
    <property type="evidence" value="ECO:0007669"/>
    <property type="project" value="TreeGrafter"/>
</dbReference>
<dbReference type="AlphaFoldDB" id="A0AAU9JWW5"/>
<dbReference type="GO" id="GO:0005829">
    <property type="term" value="C:cytosol"/>
    <property type="evidence" value="ECO:0007669"/>
    <property type="project" value="TreeGrafter"/>
</dbReference>
<dbReference type="CDD" id="cd00038">
    <property type="entry name" value="CAP_ED"/>
    <property type="match status" value="2"/>
</dbReference>
<name>A0AAU9JWW5_9CILI</name>
<organism evidence="2 3">
    <name type="scientific">Blepharisma stoltei</name>
    <dbReference type="NCBI Taxonomy" id="1481888"/>
    <lineage>
        <taxon>Eukaryota</taxon>
        <taxon>Sar</taxon>
        <taxon>Alveolata</taxon>
        <taxon>Ciliophora</taxon>
        <taxon>Postciliodesmatophora</taxon>
        <taxon>Heterotrichea</taxon>
        <taxon>Heterotrichida</taxon>
        <taxon>Blepharismidae</taxon>
        <taxon>Blepharisma</taxon>
    </lineage>
</organism>
<dbReference type="GO" id="GO:0005952">
    <property type="term" value="C:cAMP-dependent protein kinase complex"/>
    <property type="evidence" value="ECO:0007669"/>
    <property type="project" value="InterPro"/>
</dbReference>
<dbReference type="PANTHER" id="PTHR11635:SF166">
    <property type="entry name" value="CYCLIC NUCLEOTIDE-BINDING DOMAIN-CONTAINING PROTEIN"/>
    <property type="match status" value="1"/>
</dbReference>
<proteinExistence type="predicted"/>
<dbReference type="Proteomes" id="UP001162131">
    <property type="component" value="Unassembled WGS sequence"/>
</dbReference>
<dbReference type="Pfam" id="PF00027">
    <property type="entry name" value="cNMP_binding"/>
    <property type="match status" value="1"/>
</dbReference>
<reference evidence="2" key="1">
    <citation type="submission" date="2021-09" db="EMBL/GenBank/DDBJ databases">
        <authorList>
            <consortium name="AG Swart"/>
            <person name="Singh M."/>
            <person name="Singh A."/>
            <person name="Seah K."/>
            <person name="Emmerich C."/>
        </authorList>
    </citation>
    <scope>NUCLEOTIDE SEQUENCE</scope>
    <source>
        <strain evidence="2">ATCC30299</strain>
    </source>
</reference>
<protein>
    <recommendedName>
        <fullName evidence="1">Cyclic nucleotide-binding domain-containing protein</fullName>
    </recommendedName>
</protein>
<dbReference type="PROSITE" id="PS00888">
    <property type="entry name" value="CNMP_BINDING_1"/>
    <property type="match status" value="1"/>
</dbReference>
<dbReference type="PANTHER" id="PTHR11635">
    <property type="entry name" value="CAMP-DEPENDENT PROTEIN KINASE REGULATORY CHAIN"/>
    <property type="match status" value="1"/>
</dbReference>
<dbReference type="SMART" id="SM00100">
    <property type="entry name" value="cNMP"/>
    <property type="match status" value="2"/>
</dbReference>
<dbReference type="GO" id="GO:0034236">
    <property type="term" value="F:protein kinase A catalytic subunit binding"/>
    <property type="evidence" value="ECO:0007669"/>
    <property type="project" value="TreeGrafter"/>
</dbReference>
<gene>
    <name evidence="2" type="ORF">BSTOLATCC_MIC47868</name>
</gene>
<dbReference type="SUPFAM" id="SSF51206">
    <property type="entry name" value="cAMP-binding domain-like"/>
    <property type="match status" value="2"/>
</dbReference>
<dbReference type="GO" id="GO:0030552">
    <property type="term" value="F:cAMP binding"/>
    <property type="evidence" value="ECO:0007669"/>
    <property type="project" value="TreeGrafter"/>
</dbReference>
<evidence type="ECO:0000259" key="1">
    <source>
        <dbReference type="PROSITE" id="PS50042"/>
    </source>
</evidence>
<dbReference type="InterPro" id="IPR014710">
    <property type="entry name" value="RmlC-like_jellyroll"/>
</dbReference>
<sequence length="424" mass="48645">MSEENFPILSPRLSNHRSTPTLKKQFFVADFKIMPYTFDSVIPRWLLDRRDFKDRLKQLTRTDIANICSKLSEERSGFEKESVAKWIKDCPYFSSMSNRKLLEISNLLKTHCFVKGANVIKEGEIGDCLYVILKGQAGIYLGGITQPIAIKHPRNVVGEAALENAVVRTATVKAETDLIVLALSCIDYLQFAQKERQREKHEIKVFLKTASFFKDLLPSKLEILGNTILVMEYSKNQNVYKLDESAHHLYIIKQGSVLLEAPVCFDQYKKIPSSLREWNGSDTRREMNQILKYYGPAEFFGEREMILGIPRDTQAVVTADRTVLYILSKQSFDLIFSHSDKAKMLKNSVCRPTSKEMRENITKKVEAINTKLNSLLNACDINVRPTDRSSTIDRKIIRKVTWARSLAQRYKDDLTKELNTVGDL</sequence>
<keyword evidence="3" id="KW-1185">Reference proteome</keyword>
<accession>A0AAU9JWW5</accession>
<dbReference type="PROSITE" id="PS50042">
    <property type="entry name" value="CNMP_BINDING_3"/>
    <property type="match status" value="2"/>
</dbReference>
<comment type="caution">
    <text evidence="2">The sequence shown here is derived from an EMBL/GenBank/DDBJ whole genome shotgun (WGS) entry which is preliminary data.</text>
</comment>
<feature type="domain" description="Cyclic nucleotide-binding" evidence="1">
    <location>
        <begin position="212"/>
        <end position="336"/>
    </location>
</feature>